<feature type="repeat" description="Filamin" evidence="6">
    <location>
        <begin position="113"/>
        <end position="143"/>
    </location>
</feature>
<evidence type="ECO:0000256" key="2">
    <source>
        <dbReference type="ARBA" id="ARBA00004906"/>
    </source>
</evidence>
<dbReference type="FunFam" id="2.60.40.10:FF:000975">
    <property type="entry name" value="Uncharacterized protein, isoform D"/>
    <property type="match status" value="1"/>
</dbReference>
<evidence type="ECO:0000313" key="9">
    <source>
        <dbReference type="EMBL" id="PVD26428.1"/>
    </source>
</evidence>
<dbReference type="SUPFAM" id="SSF56204">
    <property type="entry name" value="Hect, E3 ligase catalytic domain"/>
    <property type="match status" value="1"/>
</dbReference>
<evidence type="ECO:0000313" key="10">
    <source>
        <dbReference type="Proteomes" id="UP000245119"/>
    </source>
</evidence>
<dbReference type="InterPro" id="IPR013783">
    <property type="entry name" value="Ig-like_fold"/>
</dbReference>
<dbReference type="STRING" id="400727.A0A2T7NZ28"/>
<dbReference type="SMART" id="SM00119">
    <property type="entry name" value="HECTc"/>
    <property type="match status" value="1"/>
</dbReference>
<dbReference type="PANTHER" id="PTHR11254">
    <property type="entry name" value="HECT DOMAIN UBIQUITIN-PROTEIN LIGASE"/>
    <property type="match status" value="1"/>
</dbReference>
<dbReference type="PROSITE" id="PS50237">
    <property type="entry name" value="HECT"/>
    <property type="match status" value="1"/>
</dbReference>
<protein>
    <recommendedName>
        <fullName evidence="3">HECT-type E3 ubiquitin transferase</fullName>
        <ecNumber evidence="3">2.3.2.26</ecNumber>
    </recommendedName>
</protein>
<keyword evidence="5 7" id="KW-0833">Ubl conjugation pathway</keyword>
<keyword evidence="10" id="KW-1185">Reference proteome</keyword>
<dbReference type="Gene3D" id="3.90.1750.10">
    <property type="entry name" value="Hect, E3 ligase catalytic domains"/>
    <property type="match status" value="1"/>
</dbReference>
<dbReference type="InterPro" id="IPR001298">
    <property type="entry name" value="Filamin/ABP280_rpt"/>
</dbReference>
<dbReference type="InterPro" id="IPR050409">
    <property type="entry name" value="E3_ubiq-protein_ligase"/>
</dbReference>
<evidence type="ECO:0000256" key="1">
    <source>
        <dbReference type="ARBA" id="ARBA00000885"/>
    </source>
</evidence>
<dbReference type="Proteomes" id="UP000245119">
    <property type="component" value="Linkage Group LG8"/>
</dbReference>
<dbReference type="GO" id="GO:0000209">
    <property type="term" value="P:protein polyubiquitination"/>
    <property type="evidence" value="ECO:0007669"/>
    <property type="project" value="TreeGrafter"/>
</dbReference>
<dbReference type="InterPro" id="IPR035983">
    <property type="entry name" value="Hect_E3_ubiquitin_ligase"/>
</dbReference>
<reference evidence="9 10" key="1">
    <citation type="submission" date="2018-04" db="EMBL/GenBank/DDBJ databases">
        <title>The genome of golden apple snail Pomacea canaliculata provides insight into stress tolerance and invasive adaptation.</title>
        <authorList>
            <person name="Liu C."/>
            <person name="Liu B."/>
            <person name="Ren Y."/>
            <person name="Zhang Y."/>
            <person name="Wang H."/>
            <person name="Li S."/>
            <person name="Jiang F."/>
            <person name="Yin L."/>
            <person name="Zhang G."/>
            <person name="Qian W."/>
            <person name="Fan W."/>
        </authorList>
    </citation>
    <scope>NUCLEOTIDE SEQUENCE [LARGE SCALE GENOMIC DNA]</scope>
    <source>
        <strain evidence="9">SZHN2017</strain>
        <tissue evidence="9">Muscle</tissue>
    </source>
</reference>
<comment type="catalytic activity">
    <reaction evidence="1">
        <text>S-ubiquitinyl-[E2 ubiquitin-conjugating enzyme]-L-cysteine + [acceptor protein]-L-lysine = [E2 ubiquitin-conjugating enzyme]-L-cysteine + N(6)-ubiquitinyl-[acceptor protein]-L-lysine.</text>
        <dbReference type="EC" id="2.3.2.26"/>
    </reaction>
</comment>
<dbReference type="SMART" id="SM00557">
    <property type="entry name" value="IG_FLMN"/>
    <property type="match status" value="1"/>
</dbReference>
<dbReference type="GO" id="GO:0043066">
    <property type="term" value="P:negative regulation of apoptotic process"/>
    <property type="evidence" value="ECO:0007669"/>
    <property type="project" value="TreeGrafter"/>
</dbReference>
<evidence type="ECO:0000256" key="5">
    <source>
        <dbReference type="ARBA" id="ARBA00022786"/>
    </source>
</evidence>
<dbReference type="Pfam" id="PF25916">
    <property type="entry name" value="AREL1_PH-like"/>
    <property type="match status" value="1"/>
</dbReference>
<comment type="pathway">
    <text evidence="2">Protein modification; protein ubiquitination.</text>
</comment>
<dbReference type="PROSITE" id="PS50194">
    <property type="entry name" value="FILAMIN_REPEAT"/>
    <property type="match status" value="1"/>
</dbReference>
<evidence type="ECO:0000256" key="3">
    <source>
        <dbReference type="ARBA" id="ARBA00012485"/>
    </source>
</evidence>
<dbReference type="Pfam" id="PF00630">
    <property type="entry name" value="Filamin"/>
    <property type="match status" value="1"/>
</dbReference>
<dbReference type="Gene3D" id="3.30.2410.10">
    <property type="entry name" value="Hect, E3 ligase catalytic domain"/>
    <property type="match status" value="1"/>
</dbReference>
<dbReference type="EC" id="2.3.2.26" evidence="3"/>
<gene>
    <name evidence="9" type="ORF">C0Q70_14105</name>
</gene>
<accession>A0A2T7NZ28</accession>
<dbReference type="Gene3D" id="2.60.40.10">
    <property type="entry name" value="Immunoglobulins"/>
    <property type="match status" value="1"/>
</dbReference>
<dbReference type="SUPFAM" id="SSF81296">
    <property type="entry name" value="E set domains"/>
    <property type="match status" value="1"/>
</dbReference>
<dbReference type="GO" id="GO:0006511">
    <property type="term" value="P:ubiquitin-dependent protein catabolic process"/>
    <property type="evidence" value="ECO:0007669"/>
    <property type="project" value="TreeGrafter"/>
</dbReference>
<dbReference type="InterPro" id="IPR014756">
    <property type="entry name" value="Ig_E-set"/>
</dbReference>
<evidence type="ECO:0000256" key="7">
    <source>
        <dbReference type="PROSITE-ProRule" id="PRU00104"/>
    </source>
</evidence>
<dbReference type="InterPro" id="IPR017868">
    <property type="entry name" value="Filamin/ABP280_repeat-like"/>
</dbReference>
<dbReference type="Pfam" id="PF00632">
    <property type="entry name" value="HECT"/>
    <property type="match status" value="1"/>
</dbReference>
<feature type="active site" description="Glycyl thioester intermediate" evidence="7">
    <location>
        <position position="734"/>
    </location>
</feature>
<dbReference type="Gene3D" id="3.30.2160.10">
    <property type="entry name" value="Hect, E3 ligase catalytic domain"/>
    <property type="match status" value="1"/>
</dbReference>
<dbReference type="PANTHER" id="PTHR11254:SF340">
    <property type="entry name" value="APOPTOSIS-RESISTANT E3 UBIQUITIN PROTEIN LIGASE 1"/>
    <property type="match status" value="1"/>
</dbReference>
<comment type="caution">
    <text evidence="9">The sequence shown here is derived from an EMBL/GenBank/DDBJ whole genome shotgun (WGS) entry which is preliminary data.</text>
</comment>
<dbReference type="GO" id="GO:0005829">
    <property type="term" value="C:cytosol"/>
    <property type="evidence" value="ECO:0007669"/>
    <property type="project" value="TreeGrafter"/>
</dbReference>
<proteinExistence type="predicted"/>
<evidence type="ECO:0000259" key="8">
    <source>
        <dbReference type="PROSITE" id="PS50237"/>
    </source>
</evidence>
<keyword evidence="4" id="KW-0808">Transferase</keyword>
<evidence type="ECO:0000256" key="6">
    <source>
        <dbReference type="PROSITE-ProRule" id="PRU00087"/>
    </source>
</evidence>
<organism evidence="9 10">
    <name type="scientific">Pomacea canaliculata</name>
    <name type="common">Golden apple snail</name>
    <dbReference type="NCBI Taxonomy" id="400727"/>
    <lineage>
        <taxon>Eukaryota</taxon>
        <taxon>Metazoa</taxon>
        <taxon>Spiralia</taxon>
        <taxon>Lophotrochozoa</taxon>
        <taxon>Mollusca</taxon>
        <taxon>Gastropoda</taxon>
        <taxon>Caenogastropoda</taxon>
        <taxon>Architaenioglossa</taxon>
        <taxon>Ampullarioidea</taxon>
        <taxon>Ampullariidae</taxon>
        <taxon>Pomacea</taxon>
    </lineage>
</organism>
<dbReference type="GO" id="GO:0061630">
    <property type="term" value="F:ubiquitin protein ligase activity"/>
    <property type="evidence" value="ECO:0007669"/>
    <property type="project" value="UniProtKB-EC"/>
</dbReference>
<name>A0A2T7NZ28_POMCA</name>
<dbReference type="InterPro" id="IPR058738">
    <property type="entry name" value="PH-like_AREL1"/>
</dbReference>
<dbReference type="InterPro" id="IPR000569">
    <property type="entry name" value="HECT_dom"/>
</dbReference>
<dbReference type="EMBL" id="PZQS01000008">
    <property type="protein sequence ID" value="PVD26428.1"/>
    <property type="molecule type" value="Genomic_DNA"/>
</dbReference>
<evidence type="ECO:0000256" key="4">
    <source>
        <dbReference type="ARBA" id="ARBA00022679"/>
    </source>
</evidence>
<dbReference type="OrthoDB" id="6057829at2759"/>
<dbReference type="FunFam" id="3.30.2160.10:FF:000008">
    <property type="entry name" value="Apoptosis-resistant E3 ubiquitin protein ligase 1"/>
    <property type="match status" value="1"/>
</dbReference>
<dbReference type="CDD" id="cd00078">
    <property type="entry name" value="HECTc"/>
    <property type="match status" value="1"/>
</dbReference>
<feature type="domain" description="HECT" evidence="8">
    <location>
        <begin position="421"/>
        <end position="767"/>
    </location>
</feature>
<dbReference type="AlphaFoldDB" id="A0A2T7NZ28"/>
<sequence>MIMLLGTRTMECMERSAELYYTLRPTSKSSIFKLFTGRYPAPQFCEVYWDWAEPQAVGRAMTFSIRFFQKNGTPYPISTADNVLVEILHQNAKVATTIDLGSEEPCNANVARVSFTVHKSGEYSISVMIDGHHIKGSPFKKTFEPGPIDASKTGFMNYSSTVVCAAGTSHPLTIETRDSFNNLAAYRTDQKYFFKIRVEEAGTNIRYTPTTQIIYNVQEKKLTMYIQMEKEGCFQATVSYGDVRLKNGDFSILVLNSEELTKVKKNVVKRRHNLYYEVRLLACNNETLEKPKKVFLYISPKQITLKEFYLKIYPKKLFTFRVCPSTKFYFNGFNRHVGAPSFTIDDGAQPPLMLASKDRNTIAATFSCFLLQSIGGSETFHDKQAFFNQEVRDLHSKRAHTPLPLKVDRSKLLHHSYKLTKHFDLGDWCRLLEVSFVGEEGLDWGGLRREWFELLCTELFDPSRSGLFMRFSNSPQALVHPNPKRPQELQLKMYEFAGKIVGKCLYESSLGRPYRELVKARFSRSFLAQLIGLRVNYKYFETDNPELYKTKIKFIEDNDIENMEDMELMFSEEEYNERGQLVRTVDLVPGGSNIRVTNKNKLQYLDQLAQYHLATCVKDEVENFLKGLNELIPDNLLSIFDENELELLMCGMGTYSLADFKIHHTVTDPSPTFNKVLDWFWTVVAGFTEEQMARLLQFTTGSSQLPPGGFGELNPKVQLSPYHRHNALPIAHTCFNQLCLPNCDNIEQFHKNLLTAINEGNQGFGMV</sequence>